<dbReference type="CDD" id="cd01392">
    <property type="entry name" value="HTH_LacI"/>
    <property type="match status" value="1"/>
</dbReference>
<name>A0ABQ2NLT6_9FLAO</name>
<evidence type="ECO:0000259" key="4">
    <source>
        <dbReference type="PROSITE" id="PS50932"/>
    </source>
</evidence>
<proteinExistence type="predicted"/>
<comment type="caution">
    <text evidence="5">The sequence shown here is derived from an EMBL/GenBank/DDBJ whole genome shotgun (WGS) entry which is preliminary data.</text>
</comment>
<dbReference type="PANTHER" id="PTHR30146">
    <property type="entry name" value="LACI-RELATED TRANSCRIPTIONAL REPRESSOR"/>
    <property type="match status" value="1"/>
</dbReference>
<dbReference type="InterPro" id="IPR028082">
    <property type="entry name" value="Peripla_BP_I"/>
</dbReference>
<gene>
    <name evidence="5" type="ORF">GCM10010992_18760</name>
</gene>
<sequence>MKPAENDKQVTIYDIAAKLKISPSTVSRALNNAKYVNKVTKKLVKDEAEKLGYKPNSFAVGLRNNQSNTIGILISRINRPFNSVLISGVEKTARQAGYNVIICQSNDSYENEVTGAEALLSSRVVGLIASLSMETENFDHFQSFFDAKTPVVFVDRVPNLDSHKVVADDFRAGYNATQHLIKKGCKRIALLVGSLQRNVYSDRKNGYVQALLDNNLPVDESLILMLKTLSTEESEKATKKLLSLPNPPDGIFSTNDTAAAAAIITAKKIGFSIPKQLKIIGFNNDYISTIVEPSLSTIAHPAEKMGIIAAEKILQHLNKNTEMDTDVSEITILKTSLIERDSTR</sequence>
<evidence type="ECO:0000256" key="2">
    <source>
        <dbReference type="ARBA" id="ARBA00023125"/>
    </source>
</evidence>
<evidence type="ECO:0000313" key="5">
    <source>
        <dbReference type="EMBL" id="GGP04862.1"/>
    </source>
</evidence>
<dbReference type="InterPro" id="IPR010982">
    <property type="entry name" value="Lambda_DNA-bd_dom_sf"/>
</dbReference>
<dbReference type="InterPro" id="IPR001761">
    <property type="entry name" value="Peripla_BP/Lac1_sug-bd_dom"/>
</dbReference>
<dbReference type="PANTHER" id="PTHR30146:SF109">
    <property type="entry name" value="HTH-TYPE TRANSCRIPTIONAL REGULATOR GALS"/>
    <property type="match status" value="1"/>
</dbReference>
<keyword evidence="6" id="KW-1185">Reference proteome</keyword>
<keyword evidence="2" id="KW-0238">DNA-binding</keyword>
<dbReference type="InterPro" id="IPR000843">
    <property type="entry name" value="HTH_LacI"/>
</dbReference>
<protein>
    <submittedName>
        <fullName evidence="5">LacI family transcriptional regulator</fullName>
    </submittedName>
</protein>
<feature type="domain" description="HTH lacI-type" evidence="4">
    <location>
        <begin position="10"/>
        <end position="64"/>
    </location>
</feature>
<dbReference type="EMBL" id="BMLV01000004">
    <property type="protein sequence ID" value="GGP04862.1"/>
    <property type="molecule type" value="Genomic_DNA"/>
</dbReference>
<evidence type="ECO:0000256" key="1">
    <source>
        <dbReference type="ARBA" id="ARBA00023015"/>
    </source>
</evidence>
<dbReference type="SMART" id="SM00354">
    <property type="entry name" value="HTH_LACI"/>
    <property type="match status" value="1"/>
</dbReference>
<dbReference type="PROSITE" id="PS50932">
    <property type="entry name" value="HTH_LACI_2"/>
    <property type="match status" value="1"/>
</dbReference>
<dbReference type="Proteomes" id="UP000620064">
    <property type="component" value="Unassembled WGS sequence"/>
</dbReference>
<dbReference type="Gene3D" id="3.40.50.2300">
    <property type="match status" value="2"/>
</dbReference>
<dbReference type="CDD" id="cd06267">
    <property type="entry name" value="PBP1_LacI_sugar_binding-like"/>
    <property type="match status" value="1"/>
</dbReference>
<dbReference type="SUPFAM" id="SSF47413">
    <property type="entry name" value="lambda repressor-like DNA-binding domains"/>
    <property type="match status" value="1"/>
</dbReference>
<keyword evidence="1" id="KW-0805">Transcription regulation</keyword>
<reference evidence="6" key="1">
    <citation type="journal article" date="2019" name="Int. J. Syst. Evol. Microbiol.">
        <title>The Global Catalogue of Microorganisms (GCM) 10K type strain sequencing project: providing services to taxonomists for standard genome sequencing and annotation.</title>
        <authorList>
            <consortium name="The Broad Institute Genomics Platform"/>
            <consortium name="The Broad Institute Genome Sequencing Center for Infectious Disease"/>
            <person name="Wu L."/>
            <person name="Ma J."/>
        </authorList>
    </citation>
    <scope>NUCLEOTIDE SEQUENCE [LARGE SCALE GENOMIC DNA]</scope>
    <source>
        <strain evidence="6">CGMCC 1.7656</strain>
    </source>
</reference>
<evidence type="ECO:0000256" key="3">
    <source>
        <dbReference type="ARBA" id="ARBA00023163"/>
    </source>
</evidence>
<evidence type="ECO:0000313" key="6">
    <source>
        <dbReference type="Proteomes" id="UP000620064"/>
    </source>
</evidence>
<organism evidence="5 6">
    <name type="scientific">Cloacibacterium rupense</name>
    <dbReference type="NCBI Taxonomy" id="517423"/>
    <lineage>
        <taxon>Bacteria</taxon>
        <taxon>Pseudomonadati</taxon>
        <taxon>Bacteroidota</taxon>
        <taxon>Flavobacteriia</taxon>
        <taxon>Flavobacteriales</taxon>
        <taxon>Weeksellaceae</taxon>
    </lineage>
</organism>
<dbReference type="RefSeq" id="WP_188617859.1">
    <property type="nucleotide sequence ID" value="NZ_BMLV01000004.1"/>
</dbReference>
<keyword evidence="3" id="KW-0804">Transcription</keyword>
<accession>A0ABQ2NLT6</accession>
<dbReference type="Pfam" id="PF00532">
    <property type="entry name" value="Peripla_BP_1"/>
    <property type="match status" value="1"/>
</dbReference>
<dbReference type="Gene3D" id="1.10.260.40">
    <property type="entry name" value="lambda repressor-like DNA-binding domains"/>
    <property type="match status" value="1"/>
</dbReference>
<dbReference type="Pfam" id="PF00356">
    <property type="entry name" value="LacI"/>
    <property type="match status" value="1"/>
</dbReference>
<dbReference type="SUPFAM" id="SSF53822">
    <property type="entry name" value="Periplasmic binding protein-like I"/>
    <property type="match status" value="1"/>
</dbReference>